<dbReference type="SUPFAM" id="SSF53335">
    <property type="entry name" value="S-adenosyl-L-methionine-dependent methyltransferases"/>
    <property type="match status" value="1"/>
</dbReference>
<evidence type="ECO:0000313" key="2">
    <source>
        <dbReference type="EMBL" id="QGY38945.1"/>
    </source>
</evidence>
<dbReference type="GO" id="GO:0008168">
    <property type="term" value="F:methyltransferase activity"/>
    <property type="evidence" value="ECO:0007669"/>
    <property type="project" value="UniProtKB-KW"/>
</dbReference>
<accession>A0A6I6J8P2</accession>
<dbReference type="PANTHER" id="PTHR43591">
    <property type="entry name" value="METHYLTRANSFERASE"/>
    <property type="match status" value="1"/>
</dbReference>
<proteinExistence type="predicted"/>
<dbReference type="GO" id="GO:0032259">
    <property type="term" value="P:methylation"/>
    <property type="evidence" value="ECO:0007669"/>
    <property type="project" value="UniProtKB-KW"/>
</dbReference>
<feature type="domain" description="Methyltransferase" evidence="1">
    <location>
        <begin position="62"/>
        <end position="152"/>
    </location>
</feature>
<dbReference type="KEGG" id="psel:GM415_01925"/>
<dbReference type="Proteomes" id="UP000428328">
    <property type="component" value="Chromosome"/>
</dbReference>
<evidence type="ECO:0000313" key="3">
    <source>
        <dbReference type="Proteomes" id="UP000428328"/>
    </source>
</evidence>
<dbReference type="Gene3D" id="3.40.50.150">
    <property type="entry name" value="Vaccinia Virus protein VP39"/>
    <property type="match status" value="1"/>
</dbReference>
<dbReference type="AlphaFoldDB" id="A0A6I6J8P2"/>
<protein>
    <submittedName>
        <fullName evidence="2">Methyltransferase domain-containing protein</fullName>
    </submittedName>
</protein>
<dbReference type="EMBL" id="CP046400">
    <property type="protein sequence ID" value="QGY38945.1"/>
    <property type="molecule type" value="Genomic_DNA"/>
</dbReference>
<dbReference type="PANTHER" id="PTHR43591:SF110">
    <property type="entry name" value="RHODANESE DOMAIN-CONTAINING PROTEIN"/>
    <property type="match status" value="1"/>
</dbReference>
<dbReference type="InterPro" id="IPR041698">
    <property type="entry name" value="Methyltransf_25"/>
</dbReference>
<name>A0A6I6J8P2_9BACT</name>
<evidence type="ECO:0000259" key="1">
    <source>
        <dbReference type="Pfam" id="PF13649"/>
    </source>
</evidence>
<gene>
    <name evidence="2" type="ORF">GM415_01925</name>
</gene>
<dbReference type="Pfam" id="PF13649">
    <property type="entry name" value="Methyltransf_25"/>
    <property type="match status" value="1"/>
</dbReference>
<organism evidence="2 3">
    <name type="scientific">Pseudodesulfovibrio cashew</name>
    <dbReference type="NCBI Taxonomy" id="2678688"/>
    <lineage>
        <taxon>Bacteria</taxon>
        <taxon>Pseudomonadati</taxon>
        <taxon>Thermodesulfobacteriota</taxon>
        <taxon>Desulfovibrionia</taxon>
        <taxon>Desulfovibrionales</taxon>
        <taxon>Desulfovibrionaceae</taxon>
    </lineage>
</organism>
<keyword evidence="3" id="KW-1185">Reference proteome</keyword>
<keyword evidence="2" id="KW-0489">Methyltransferase</keyword>
<dbReference type="CDD" id="cd02440">
    <property type="entry name" value="AdoMet_MTases"/>
    <property type="match status" value="1"/>
</dbReference>
<dbReference type="RefSeq" id="WP_158946156.1">
    <property type="nucleotide sequence ID" value="NZ_CP046400.1"/>
</dbReference>
<keyword evidence="2" id="KW-0808">Transferase</keyword>
<dbReference type="InterPro" id="IPR029063">
    <property type="entry name" value="SAM-dependent_MTases_sf"/>
</dbReference>
<sequence length="207" mass="22799">MISKNKILDKVYTARTHAELMDAYKDWAGDYEEDTVGGFGYVAPKIAADVLHGHLDDPTALILDAGCGTGLVGEALSAQGYSNMDALDYSPDMLARAERKGLYHTHLNADLSRPLDIADDSYDAVVSAGTFTYGHVDASALGELARITKPGGFITITIRDGAFDDHDYPEKMRELETKRTWKQIEIRDEDYLQKEGVGCKVCTFQII</sequence>
<reference evidence="2 3" key="1">
    <citation type="submission" date="2019-11" db="EMBL/GenBank/DDBJ databases">
        <authorList>
            <person name="Zheng R.K."/>
            <person name="Sun C.M."/>
        </authorList>
    </citation>
    <scope>NUCLEOTIDE SEQUENCE [LARGE SCALE GENOMIC DNA]</scope>
    <source>
        <strain evidence="2 3">SRB007</strain>
    </source>
</reference>